<dbReference type="EMBL" id="CAJVPU010037452">
    <property type="protein sequence ID" value="CAG8732545.1"/>
    <property type="molecule type" value="Genomic_DNA"/>
</dbReference>
<organism evidence="1 2">
    <name type="scientific">Dentiscutata heterogama</name>
    <dbReference type="NCBI Taxonomy" id="1316150"/>
    <lineage>
        <taxon>Eukaryota</taxon>
        <taxon>Fungi</taxon>
        <taxon>Fungi incertae sedis</taxon>
        <taxon>Mucoromycota</taxon>
        <taxon>Glomeromycotina</taxon>
        <taxon>Glomeromycetes</taxon>
        <taxon>Diversisporales</taxon>
        <taxon>Gigasporaceae</taxon>
        <taxon>Dentiscutata</taxon>
    </lineage>
</organism>
<protein>
    <submittedName>
        <fullName evidence="1">4932_t:CDS:1</fullName>
    </submittedName>
</protein>
<accession>A0ACA9Q1A2</accession>
<sequence>NFLFYYLKNIFEYVIGKKIKSGYDQDFVHDQANETTKIKWIGYENRDKYNKDLNHSKKRPKNILLITDASHPFICDYGSNGFKLHVLFYDFKNPFDYFLNDVMDKLVNGKLVNGKLVIDKPVN</sequence>
<name>A0ACA9Q1A2_9GLOM</name>
<gene>
    <name evidence="1" type="ORF">DHETER_LOCUS13533</name>
</gene>
<evidence type="ECO:0000313" key="1">
    <source>
        <dbReference type="EMBL" id="CAG8732545.1"/>
    </source>
</evidence>
<reference evidence="1" key="1">
    <citation type="submission" date="2021-06" db="EMBL/GenBank/DDBJ databases">
        <authorList>
            <person name="Kallberg Y."/>
            <person name="Tangrot J."/>
            <person name="Rosling A."/>
        </authorList>
    </citation>
    <scope>NUCLEOTIDE SEQUENCE</scope>
    <source>
        <strain evidence="1">IL203A</strain>
    </source>
</reference>
<proteinExistence type="predicted"/>
<keyword evidence="2" id="KW-1185">Reference proteome</keyword>
<comment type="caution">
    <text evidence="1">The sequence shown here is derived from an EMBL/GenBank/DDBJ whole genome shotgun (WGS) entry which is preliminary data.</text>
</comment>
<feature type="non-terminal residue" evidence="1">
    <location>
        <position position="1"/>
    </location>
</feature>
<evidence type="ECO:0000313" key="2">
    <source>
        <dbReference type="Proteomes" id="UP000789702"/>
    </source>
</evidence>
<dbReference type="Proteomes" id="UP000789702">
    <property type="component" value="Unassembled WGS sequence"/>
</dbReference>
<feature type="non-terminal residue" evidence="1">
    <location>
        <position position="123"/>
    </location>
</feature>